<organism evidence="3 4">
    <name type="scientific">Cohnella hashimotonis</name>
    <dbReference type="NCBI Taxonomy" id="2826895"/>
    <lineage>
        <taxon>Bacteria</taxon>
        <taxon>Bacillati</taxon>
        <taxon>Bacillota</taxon>
        <taxon>Bacilli</taxon>
        <taxon>Bacillales</taxon>
        <taxon>Paenibacillaceae</taxon>
        <taxon>Cohnella</taxon>
    </lineage>
</organism>
<sequence>MSGLRDRRGPAGAGRPIYVEIDVASDMEALWRHTQQPKLHERWDLRFSEIDYLPKASSGDDQNFLYLTRIGFGLSIRGTGKSRAPNVSADGVRTSVLAFGADHPLSLIGRGGGYWRYTPLPDGGVRFVTRFDYRTRFGRAGRWLDRLLFRPLFGWATAWSFDALRLWLDRGVPPEESLLRAKLHALSIAVLSLCWAYSGLVPKLLYPAASGELDLLRALGWFPGIEAAMTSALGVCELLVAGTVAFTRSPRLLTLQAVAVCALTAAALTGTPALLYAPFNPFVLAMLMLAATFAARWTRKGLPSAKRCRRRPGSHSDKTATKGELV</sequence>
<evidence type="ECO:0000256" key="1">
    <source>
        <dbReference type="SAM" id="MobiDB-lite"/>
    </source>
</evidence>
<dbReference type="EMBL" id="JAGRPV010000001">
    <property type="protein sequence ID" value="MDI4647176.1"/>
    <property type="molecule type" value="Genomic_DNA"/>
</dbReference>
<feature type="transmembrane region" description="Helical" evidence="2">
    <location>
        <begin position="220"/>
        <end position="240"/>
    </location>
</feature>
<gene>
    <name evidence="3" type="ORF">KB449_19530</name>
</gene>
<accession>A0ABT6TKT2</accession>
<reference evidence="3" key="1">
    <citation type="submission" date="2023-04" db="EMBL/GenBank/DDBJ databases">
        <title>Comparative genomic analysis of Cohnella hashimotonis sp. nov., isolated from the International Space Station.</title>
        <authorList>
            <person name="Venkateswaran K."/>
            <person name="Simpson A."/>
        </authorList>
    </citation>
    <scope>NUCLEOTIDE SEQUENCE</scope>
    <source>
        <strain evidence="3">F6_2S_P_1</strain>
    </source>
</reference>
<evidence type="ECO:0000313" key="3">
    <source>
        <dbReference type="EMBL" id="MDI4647176.1"/>
    </source>
</evidence>
<dbReference type="CDD" id="cd07812">
    <property type="entry name" value="SRPBCC"/>
    <property type="match status" value="1"/>
</dbReference>
<dbReference type="RefSeq" id="WP_282909961.1">
    <property type="nucleotide sequence ID" value="NZ_JAGRPV010000001.1"/>
</dbReference>
<evidence type="ECO:0000256" key="2">
    <source>
        <dbReference type="SAM" id="Phobius"/>
    </source>
</evidence>
<feature type="compositionally biased region" description="Basic and acidic residues" evidence="1">
    <location>
        <begin position="314"/>
        <end position="326"/>
    </location>
</feature>
<evidence type="ECO:0000313" key="4">
    <source>
        <dbReference type="Proteomes" id="UP001161691"/>
    </source>
</evidence>
<feature type="transmembrane region" description="Helical" evidence="2">
    <location>
        <begin position="252"/>
        <end position="273"/>
    </location>
</feature>
<protein>
    <submittedName>
        <fullName evidence="3">DoxX-like family protein</fullName>
    </submittedName>
</protein>
<proteinExistence type="predicted"/>
<name>A0ABT6TKT2_9BACL</name>
<keyword evidence="2" id="KW-1133">Transmembrane helix</keyword>
<keyword evidence="2" id="KW-0472">Membrane</keyword>
<keyword evidence="2" id="KW-0812">Transmembrane</keyword>
<comment type="caution">
    <text evidence="3">The sequence shown here is derived from an EMBL/GenBank/DDBJ whole genome shotgun (WGS) entry which is preliminary data.</text>
</comment>
<dbReference type="SUPFAM" id="SSF55961">
    <property type="entry name" value="Bet v1-like"/>
    <property type="match status" value="1"/>
</dbReference>
<dbReference type="InterPro" id="IPR025695">
    <property type="entry name" value="DoxX-like"/>
</dbReference>
<dbReference type="Proteomes" id="UP001161691">
    <property type="component" value="Unassembled WGS sequence"/>
</dbReference>
<keyword evidence="4" id="KW-1185">Reference proteome</keyword>
<feature type="region of interest" description="Disordered" evidence="1">
    <location>
        <begin position="304"/>
        <end position="326"/>
    </location>
</feature>
<feature type="transmembrane region" description="Helical" evidence="2">
    <location>
        <begin position="183"/>
        <end position="200"/>
    </location>
</feature>
<feature type="transmembrane region" description="Helical" evidence="2">
    <location>
        <begin position="279"/>
        <end position="297"/>
    </location>
</feature>
<dbReference type="Pfam" id="PF13781">
    <property type="entry name" value="DoxX_3"/>
    <property type="match status" value="1"/>
</dbReference>